<dbReference type="Gene3D" id="3.40.630.30">
    <property type="match status" value="1"/>
</dbReference>
<sequence length="282" mass="32904">MSFLNNCRNMLLAFLERNQLAATNLTLKRFRRRSPCDECLYPPDKKPCFDIKKVTVERGNPCHSNMIRLFLYTHYWPREPSVVGLWTPLNSSYLDILTDKYANSGDRFLAFEKIDRTGETKLIGVSVANKIFPWMTDELEEWAHFTFSKPERTRMYFIAHCLKNSNLINKYNVEYVYEVEVLGTDAEVAGQGVGKLLLDAALNHAEELGYPIAQVIAVNHYASKICKKCGMKLEWSMNYEYFVDRAGQRVFFPRRPHQVVCVYSKFFDPSKKKKEPCKPQYF</sequence>
<reference evidence="2 3" key="1">
    <citation type="submission" date="2023-11" db="EMBL/GenBank/DDBJ databases">
        <authorList>
            <person name="Hedman E."/>
            <person name="Englund M."/>
            <person name="Stromberg M."/>
            <person name="Nyberg Akerstrom W."/>
            <person name="Nylinder S."/>
            <person name="Jareborg N."/>
            <person name="Kallberg Y."/>
            <person name="Kronander E."/>
        </authorList>
    </citation>
    <scope>NUCLEOTIDE SEQUENCE [LARGE SCALE GENOMIC DNA]</scope>
</reference>
<evidence type="ECO:0000313" key="2">
    <source>
        <dbReference type="EMBL" id="CAK1577930.1"/>
    </source>
</evidence>
<name>A0AAV1K6L0_9NEOP</name>
<evidence type="ECO:0000313" key="3">
    <source>
        <dbReference type="Proteomes" id="UP001314205"/>
    </source>
</evidence>
<organism evidence="2 3">
    <name type="scientific">Parnassius mnemosyne</name>
    <name type="common">clouded apollo</name>
    <dbReference type="NCBI Taxonomy" id="213953"/>
    <lineage>
        <taxon>Eukaryota</taxon>
        <taxon>Metazoa</taxon>
        <taxon>Ecdysozoa</taxon>
        <taxon>Arthropoda</taxon>
        <taxon>Hexapoda</taxon>
        <taxon>Insecta</taxon>
        <taxon>Pterygota</taxon>
        <taxon>Neoptera</taxon>
        <taxon>Endopterygota</taxon>
        <taxon>Lepidoptera</taxon>
        <taxon>Glossata</taxon>
        <taxon>Ditrysia</taxon>
        <taxon>Papilionoidea</taxon>
        <taxon>Papilionidae</taxon>
        <taxon>Parnassiinae</taxon>
        <taxon>Parnassini</taxon>
        <taxon>Parnassius</taxon>
        <taxon>Driopa</taxon>
    </lineage>
</organism>
<accession>A0AAV1K6L0</accession>
<dbReference type="AlphaFoldDB" id="A0AAV1K6L0"/>
<dbReference type="Pfam" id="PF00583">
    <property type="entry name" value="Acetyltransf_1"/>
    <property type="match status" value="1"/>
</dbReference>
<dbReference type="GO" id="GO:0016747">
    <property type="term" value="F:acyltransferase activity, transferring groups other than amino-acyl groups"/>
    <property type="evidence" value="ECO:0007669"/>
    <property type="project" value="InterPro"/>
</dbReference>
<dbReference type="EMBL" id="CAVLGL010000001">
    <property type="protein sequence ID" value="CAK1577930.1"/>
    <property type="molecule type" value="Genomic_DNA"/>
</dbReference>
<dbReference type="InterPro" id="IPR000182">
    <property type="entry name" value="GNAT_dom"/>
</dbReference>
<dbReference type="PROSITE" id="PS51186">
    <property type="entry name" value="GNAT"/>
    <property type="match status" value="1"/>
</dbReference>
<dbReference type="InterPro" id="IPR016181">
    <property type="entry name" value="Acyl_CoA_acyltransferase"/>
</dbReference>
<comment type="caution">
    <text evidence="2">The sequence shown here is derived from an EMBL/GenBank/DDBJ whole genome shotgun (WGS) entry which is preliminary data.</text>
</comment>
<feature type="domain" description="N-acetyltransferase" evidence="1">
    <location>
        <begin position="118"/>
        <end position="255"/>
    </location>
</feature>
<protein>
    <recommendedName>
        <fullName evidence="1">N-acetyltransferase domain-containing protein</fullName>
    </recommendedName>
</protein>
<dbReference type="Proteomes" id="UP001314205">
    <property type="component" value="Unassembled WGS sequence"/>
</dbReference>
<proteinExistence type="predicted"/>
<gene>
    <name evidence="2" type="ORF">PARMNEM_LOCUS89</name>
</gene>
<dbReference type="CDD" id="cd04301">
    <property type="entry name" value="NAT_SF"/>
    <property type="match status" value="1"/>
</dbReference>
<keyword evidence="3" id="KW-1185">Reference proteome</keyword>
<evidence type="ECO:0000259" key="1">
    <source>
        <dbReference type="PROSITE" id="PS51186"/>
    </source>
</evidence>
<dbReference type="SUPFAM" id="SSF55729">
    <property type="entry name" value="Acyl-CoA N-acyltransferases (Nat)"/>
    <property type="match status" value="1"/>
</dbReference>